<dbReference type="PROSITE" id="PS00107">
    <property type="entry name" value="PROTEIN_KINASE_ATP"/>
    <property type="match status" value="1"/>
</dbReference>
<dbReference type="InterPro" id="IPR020635">
    <property type="entry name" value="Tyr_kinase_cat_dom"/>
</dbReference>
<feature type="domain" description="Protein kinase" evidence="6">
    <location>
        <begin position="27"/>
        <end position="283"/>
    </location>
</feature>
<dbReference type="GO" id="GO:0000407">
    <property type="term" value="C:phagophore assembly site"/>
    <property type="evidence" value="ECO:0007669"/>
    <property type="project" value="TreeGrafter"/>
</dbReference>
<dbReference type="InterPro" id="IPR011009">
    <property type="entry name" value="Kinase-like_dom_sf"/>
</dbReference>
<dbReference type="Proteomes" id="UP000268829">
    <property type="component" value="Unassembled WGS sequence"/>
</dbReference>
<keyword evidence="2 5" id="KW-0547">Nucleotide-binding</keyword>
<dbReference type="PROSITE" id="PS50011">
    <property type="entry name" value="PROTEIN_KINASE_DOM"/>
    <property type="match status" value="1"/>
</dbReference>
<evidence type="ECO:0000313" key="7">
    <source>
        <dbReference type="EMBL" id="RNB59842.1"/>
    </source>
</evidence>
<feature type="binding site" evidence="5">
    <location>
        <position position="56"/>
    </location>
    <ligand>
        <name>ATP</name>
        <dbReference type="ChEBI" id="CHEBI:30616"/>
    </ligand>
</feature>
<proteinExistence type="predicted"/>
<evidence type="ECO:0000256" key="4">
    <source>
        <dbReference type="ARBA" id="ARBA00022840"/>
    </source>
</evidence>
<accession>A0A3M8B968</accession>
<dbReference type="PANTHER" id="PTHR24348">
    <property type="entry name" value="SERINE/THREONINE-PROTEIN KINASE UNC-51-RELATED"/>
    <property type="match status" value="1"/>
</dbReference>
<dbReference type="PANTHER" id="PTHR24348:SF22">
    <property type="entry name" value="NON-SPECIFIC SERINE_THREONINE PROTEIN KINASE"/>
    <property type="match status" value="1"/>
</dbReference>
<dbReference type="AlphaFoldDB" id="A0A3M8B968"/>
<dbReference type="Pfam" id="PF00069">
    <property type="entry name" value="Pkinase"/>
    <property type="match status" value="1"/>
</dbReference>
<dbReference type="OrthoDB" id="9788659at2"/>
<dbReference type="GO" id="GO:0004674">
    <property type="term" value="F:protein serine/threonine kinase activity"/>
    <property type="evidence" value="ECO:0007669"/>
    <property type="project" value="InterPro"/>
</dbReference>
<protein>
    <submittedName>
        <fullName evidence="7">Protein kinase</fullName>
    </submittedName>
</protein>
<dbReference type="EMBL" id="RHHS01000012">
    <property type="protein sequence ID" value="RNB59842.1"/>
    <property type="molecule type" value="Genomic_DNA"/>
</dbReference>
<evidence type="ECO:0000256" key="2">
    <source>
        <dbReference type="ARBA" id="ARBA00022741"/>
    </source>
</evidence>
<reference evidence="7 8" key="1">
    <citation type="submission" date="2018-10" db="EMBL/GenBank/DDBJ databases">
        <title>Phylogenomics of Brevibacillus.</title>
        <authorList>
            <person name="Dunlap C."/>
        </authorList>
    </citation>
    <scope>NUCLEOTIDE SEQUENCE [LARGE SCALE GENOMIC DNA]</scope>
    <source>
        <strain evidence="7 8">DSM 100115</strain>
    </source>
</reference>
<name>A0A3M8B968_9BACL</name>
<dbReference type="InterPro" id="IPR017441">
    <property type="entry name" value="Protein_kinase_ATP_BS"/>
</dbReference>
<dbReference type="InterPro" id="IPR045269">
    <property type="entry name" value="Atg1-like"/>
</dbReference>
<dbReference type="GO" id="GO:0016020">
    <property type="term" value="C:membrane"/>
    <property type="evidence" value="ECO:0007669"/>
    <property type="project" value="TreeGrafter"/>
</dbReference>
<evidence type="ECO:0000256" key="5">
    <source>
        <dbReference type="PROSITE-ProRule" id="PRU10141"/>
    </source>
</evidence>
<evidence type="ECO:0000256" key="3">
    <source>
        <dbReference type="ARBA" id="ARBA00022777"/>
    </source>
</evidence>
<evidence type="ECO:0000259" key="6">
    <source>
        <dbReference type="PROSITE" id="PS50011"/>
    </source>
</evidence>
<dbReference type="SUPFAM" id="SSF56112">
    <property type="entry name" value="Protein kinase-like (PK-like)"/>
    <property type="match status" value="1"/>
</dbReference>
<keyword evidence="1" id="KW-0808">Transferase</keyword>
<gene>
    <name evidence="7" type="ORF">EDM57_04140</name>
</gene>
<sequence>MWTHVKKWWTNTFLDKPYRPGTTIGAYHIQHILGMGSYGIAYLATHTPTGAQVVLKQVKPSLRHTAKGAAMQAYERKVLSSLSHPQIPRCLDAFTHRKDSFLVMTYLSGPTLEELLFERGIVVNEYECAGYMRKIGQLVAHLHAQGLIHRDVRIPNVIWQDGLPYLIDFGLARFIGDKPTYTTDSLCAYPSEKQLKREVAPASDLYALGHFFLFLLYSDYTPKEDEPERSWEEELSLSPEIRRMIRKLLQMDEPYDSVHEWLQELDLYLHRCECDKNRRLQQT</sequence>
<organism evidence="7 8">
    <name type="scientific">Brevibacillus gelatini</name>
    <dbReference type="NCBI Taxonomy" id="1655277"/>
    <lineage>
        <taxon>Bacteria</taxon>
        <taxon>Bacillati</taxon>
        <taxon>Bacillota</taxon>
        <taxon>Bacilli</taxon>
        <taxon>Bacillales</taxon>
        <taxon>Paenibacillaceae</taxon>
        <taxon>Brevibacillus</taxon>
    </lineage>
</organism>
<keyword evidence="4 5" id="KW-0067">ATP-binding</keyword>
<comment type="caution">
    <text evidence="7">The sequence shown here is derived from an EMBL/GenBank/DDBJ whole genome shotgun (WGS) entry which is preliminary data.</text>
</comment>
<dbReference type="SMART" id="SM00219">
    <property type="entry name" value="TyrKc"/>
    <property type="match status" value="1"/>
</dbReference>
<dbReference type="InterPro" id="IPR000719">
    <property type="entry name" value="Prot_kinase_dom"/>
</dbReference>
<keyword evidence="3 7" id="KW-0418">Kinase</keyword>
<dbReference type="GO" id="GO:0005829">
    <property type="term" value="C:cytosol"/>
    <property type="evidence" value="ECO:0007669"/>
    <property type="project" value="TreeGrafter"/>
</dbReference>
<dbReference type="GO" id="GO:0005776">
    <property type="term" value="C:autophagosome"/>
    <property type="evidence" value="ECO:0007669"/>
    <property type="project" value="TreeGrafter"/>
</dbReference>
<dbReference type="GO" id="GO:0004713">
    <property type="term" value="F:protein tyrosine kinase activity"/>
    <property type="evidence" value="ECO:0007669"/>
    <property type="project" value="InterPro"/>
</dbReference>
<dbReference type="Gene3D" id="1.10.510.10">
    <property type="entry name" value="Transferase(Phosphotransferase) domain 1"/>
    <property type="match status" value="1"/>
</dbReference>
<dbReference type="GO" id="GO:0005524">
    <property type="term" value="F:ATP binding"/>
    <property type="evidence" value="ECO:0007669"/>
    <property type="project" value="UniProtKB-UniRule"/>
</dbReference>
<keyword evidence="8" id="KW-1185">Reference proteome</keyword>
<dbReference type="RefSeq" id="WP_122903502.1">
    <property type="nucleotide sequence ID" value="NZ_RHHS01000012.1"/>
</dbReference>
<evidence type="ECO:0000256" key="1">
    <source>
        <dbReference type="ARBA" id="ARBA00022679"/>
    </source>
</evidence>
<evidence type="ECO:0000313" key="8">
    <source>
        <dbReference type="Proteomes" id="UP000268829"/>
    </source>
</evidence>